<dbReference type="AlphaFoldDB" id="A0AAV1ATJ0"/>
<evidence type="ECO:0000256" key="1">
    <source>
        <dbReference type="ARBA" id="ARBA00004613"/>
    </source>
</evidence>
<dbReference type="Proteomes" id="UP001157006">
    <property type="component" value="Chromosome 5"/>
</dbReference>
<dbReference type="EMBL" id="OX451740">
    <property type="protein sequence ID" value="CAI8612584.1"/>
    <property type="molecule type" value="Genomic_DNA"/>
</dbReference>
<accession>A0AAV1ATJ0</accession>
<sequence>MAFTLGQVFSHIFIFVSLLSILGTPSDCFKPKNLVSVASNFTSDANWQSTMATWYGAPEGFGSDGGACLFGKAVAGPPYNSMISAGNPSIYQSGKGCGTCYQVKCTENSACSGNPVTVFITDECPGCPHLFDLSGKAFGLMAISGQANNLRNAGKISVQYQSVACPK</sequence>
<feature type="signal peptide" evidence="3">
    <location>
        <begin position="1"/>
        <end position="28"/>
    </location>
</feature>
<name>A0AAV1ATJ0_VICFA</name>
<keyword evidence="3" id="KW-0732">Signal</keyword>
<proteinExistence type="predicted"/>
<dbReference type="GO" id="GO:0005576">
    <property type="term" value="C:extracellular region"/>
    <property type="evidence" value="ECO:0007669"/>
    <property type="project" value="UniProtKB-SubCell"/>
</dbReference>
<comment type="subcellular location">
    <subcellularLocation>
        <location evidence="1">Secreted</location>
    </subcellularLocation>
</comment>
<reference evidence="5 7" key="1">
    <citation type="submission" date="2023-01" db="EMBL/GenBank/DDBJ databases">
        <authorList>
            <person name="Kreplak J."/>
        </authorList>
    </citation>
    <scope>NUCLEOTIDE SEQUENCE [LARGE SCALE GENOMIC DNA]</scope>
</reference>
<dbReference type="SUPFAM" id="SSF50685">
    <property type="entry name" value="Barwin-like endoglucanases"/>
    <property type="match status" value="1"/>
</dbReference>
<dbReference type="Gene3D" id="2.40.40.10">
    <property type="entry name" value="RlpA-like domain"/>
    <property type="match status" value="1"/>
</dbReference>
<evidence type="ECO:0000313" key="6">
    <source>
        <dbReference type="EMBL" id="CAI8612584.1"/>
    </source>
</evidence>
<dbReference type="PANTHER" id="PTHR31692">
    <property type="entry name" value="EXPANSIN-B3"/>
    <property type="match status" value="1"/>
</dbReference>
<keyword evidence="7" id="KW-1185">Reference proteome</keyword>
<dbReference type="EMBL" id="OX451740">
    <property type="protein sequence ID" value="CAI8612582.1"/>
    <property type="molecule type" value="Genomic_DNA"/>
</dbReference>
<feature type="chain" id="PRO_5044713999" description="Expansin-like EG45 domain-containing protein" evidence="3">
    <location>
        <begin position="29"/>
        <end position="167"/>
    </location>
</feature>
<dbReference type="InterPro" id="IPR009009">
    <property type="entry name" value="RlpA-like_DPBB"/>
</dbReference>
<feature type="domain" description="Expansin-like EG45" evidence="4">
    <location>
        <begin position="65"/>
        <end position="167"/>
    </location>
</feature>
<dbReference type="InterPro" id="IPR007118">
    <property type="entry name" value="Expan_Lol_pI"/>
</dbReference>
<evidence type="ECO:0000256" key="3">
    <source>
        <dbReference type="SAM" id="SignalP"/>
    </source>
</evidence>
<dbReference type="CDD" id="cd22275">
    <property type="entry name" value="DPBB_EXPB_N"/>
    <property type="match status" value="1"/>
</dbReference>
<evidence type="ECO:0000256" key="2">
    <source>
        <dbReference type="ARBA" id="ARBA00022525"/>
    </source>
</evidence>
<dbReference type="PROSITE" id="PS50842">
    <property type="entry name" value="EXPANSIN_EG45"/>
    <property type="match status" value="1"/>
</dbReference>
<dbReference type="PRINTS" id="PR01225">
    <property type="entry name" value="EXPANSNFAMLY"/>
</dbReference>
<dbReference type="PANTHER" id="PTHR31692:SF56">
    <property type="entry name" value="EXPANSIN-B2-RELATED"/>
    <property type="match status" value="1"/>
</dbReference>
<dbReference type="InterPro" id="IPR036908">
    <property type="entry name" value="RlpA-like_sf"/>
</dbReference>
<dbReference type="InterPro" id="IPR007112">
    <property type="entry name" value="Expansin/allergen_DPBB_dom"/>
</dbReference>
<organism evidence="5 7">
    <name type="scientific">Vicia faba</name>
    <name type="common">Broad bean</name>
    <name type="synonym">Faba vulgaris</name>
    <dbReference type="NCBI Taxonomy" id="3906"/>
    <lineage>
        <taxon>Eukaryota</taxon>
        <taxon>Viridiplantae</taxon>
        <taxon>Streptophyta</taxon>
        <taxon>Embryophyta</taxon>
        <taxon>Tracheophyta</taxon>
        <taxon>Spermatophyta</taxon>
        <taxon>Magnoliopsida</taxon>
        <taxon>eudicotyledons</taxon>
        <taxon>Gunneridae</taxon>
        <taxon>Pentapetalae</taxon>
        <taxon>rosids</taxon>
        <taxon>fabids</taxon>
        <taxon>Fabales</taxon>
        <taxon>Fabaceae</taxon>
        <taxon>Papilionoideae</taxon>
        <taxon>50 kb inversion clade</taxon>
        <taxon>NPAAA clade</taxon>
        <taxon>Hologalegina</taxon>
        <taxon>IRL clade</taxon>
        <taxon>Fabeae</taxon>
        <taxon>Vicia</taxon>
    </lineage>
</organism>
<protein>
    <recommendedName>
        <fullName evidence="4">Expansin-like EG45 domain-containing protein</fullName>
    </recommendedName>
</protein>
<gene>
    <name evidence="5" type="ORF">VFH_V041280</name>
    <name evidence="6" type="ORF">VFH_V041360</name>
</gene>
<dbReference type="InterPro" id="IPR005795">
    <property type="entry name" value="LolPI"/>
</dbReference>
<evidence type="ECO:0000259" key="4">
    <source>
        <dbReference type="PROSITE" id="PS50842"/>
    </source>
</evidence>
<dbReference type="PRINTS" id="PR00829">
    <property type="entry name" value="LOLP1ALLERGN"/>
</dbReference>
<evidence type="ECO:0000313" key="5">
    <source>
        <dbReference type="EMBL" id="CAI8612582.1"/>
    </source>
</evidence>
<dbReference type="Pfam" id="PF03330">
    <property type="entry name" value="DPBB_1"/>
    <property type="match status" value="1"/>
</dbReference>
<keyword evidence="2" id="KW-0964">Secreted</keyword>
<evidence type="ECO:0000313" key="7">
    <source>
        <dbReference type="Proteomes" id="UP001157006"/>
    </source>
</evidence>